<dbReference type="EMBL" id="CP035494">
    <property type="protein sequence ID" value="QAY58569.1"/>
    <property type="molecule type" value="Genomic_DNA"/>
</dbReference>
<dbReference type="RefSeq" id="WP_129384890.1">
    <property type="nucleotide sequence ID" value="NZ_CP035494.1"/>
</dbReference>
<dbReference type="OrthoDB" id="7342392at2"/>
<feature type="domain" description="Bacterial bifunctional deaminase-reductase C-terminal" evidence="1">
    <location>
        <begin position="4"/>
        <end position="174"/>
    </location>
</feature>
<dbReference type="Pfam" id="PF01872">
    <property type="entry name" value="RibD_C"/>
    <property type="match status" value="1"/>
</dbReference>
<dbReference type="GO" id="GO:0009231">
    <property type="term" value="P:riboflavin biosynthetic process"/>
    <property type="evidence" value="ECO:0007669"/>
    <property type="project" value="InterPro"/>
</dbReference>
<dbReference type="Gene3D" id="3.40.430.10">
    <property type="entry name" value="Dihydrofolate Reductase, subunit A"/>
    <property type="match status" value="1"/>
</dbReference>
<dbReference type="InterPro" id="IPR024072">
    <property type="entry name" value="DHFR-like_dom_sf"/>
</dbReference>
<keyword evidence="3" id="KW-1185">Reference proteome</keyword>
<dbReference type="Proteomes" id="UP000293995">
    <property type="component" value="Chromosome"/>
</dbReference>
<sequence>MGRVIVIQFISIDGVVEDPDGSDGAAFGGWAMRHGPQGIAGDKFRLGPILTEGTLLFGRRTWDHFRTLWPARTDDFSQAMNAARKVVATHRPIDQEQWTNSHAIARPLAAWVDENDADIVVIGSGSVVRQLAEADLVDEYRLLTFPDVLGDGRRLFTRPRRLELVSAEQVGPATLSVYLTRFSRTAASSRQ</sequence>
<accession>A0A4P6EC53</accession>
<name>A0A4P6EC53_9MICO</name>
<proteinExistence type="predicted"/>
<evidence type="ECO:0000313" key="2">
    <source>
        <dbReference type="EMBL" id="QAY58569.1"/>
    </source>
</evidence>
<dbReference type="SUPFAM" id="SSF53597">
    <property type="entry name" value="Dihydrofolate reductase-like"/>
    <property type="match status" value="1"/>
</dbReference>
<protein>
    <submittedName>
        <fullName evidence="2">Riboflavin biosynthesis protein RibD</fullName>
    </submittedName>
</protein>
<reference evidence="2 3" key="1">
    <citation type="submission" date="2019-01" db="EMBL/GenBank/DDBJ databases">
        <title>Genome sequencing of strain DFW100M-13.</title>
        <authorList>
            <person name="Heo J."/>
            <person name="Kim S.-J."/>
            <person name="Kim J.-S."/>
            <person name="Hong S.-B."/>
            <person name="Kwon S.-W."/>
        </authorList>
    </citation>
    <scope>NUCLEOTIDE SEQUENCE [LARGE SCALE GENOMIC DNA]</scope>
    <source>
        <strain evidence="2 3">DFW100M-13</strain>
    </source>
</reference>
<dbReference type="KEGG" id="mprt:ET475_00150"/>
<gene>
    <name evidence="2" type="ORF">ET475_00150</name>
</gene>
<dbReference type="AlphaFoldDB" id="A0A4P6EC53"/>
<evidence type="ECO:0000313" key="3">
    <source>
        <dbReference type="Proteomes" id="UP000293995"/>
    </source>
</evidence>
<evidence type="ECO:0000259" key="1">
    <source>
        <dbReference type="Pfam" id="PF01872"/>
    </source>
</evidence>
<dbReference type="GO" id="GO:0008703">
    <property type="term" value="F:5-amino-6-(5-phosphoribosylamino)uracil reductase activity"/>
    <property type="evidence" value="ECO:0007669"/>
    <property type="project" value="InterPro"/>
</dbReference>
<dbReference type="InterPro" id="IPR002734">
    <property type="entry name" value="RibDG_C"/>
</dbReference>
<organism evidence="2 3">
    <name type="scientific">Microbacterium protaetiae</name>
    <dbReference type="NCBI Taxonomy" id="2509458"/>
    <lineage>
        <taxon>Bacteria</taxon>
        <taxon>Bacillati</taxon>
        <taxon>Actinomycetota</taxon>
        <taxon>Actinomycetes</taxon>
        <taxon>Micrococcales</taxon>
        <taxon>Microbacteriaceae</taxon>
        <taxon>Microbacterium</taxon>
    </lineage>
</organism>